<comment type="function">
    <text evidence="1">Specifically methylates the cytosine at position 967 (m5C967) of 16S rRNA.</text>
</comment>
<comment type="similarity">
    <text evidence="3 14">Belongs to the class I-like SAM-binding methyltransferase superfamily. RsmB/NOP family.</text>
</comment>
<evidence type="ECO:0000256" key="10">
    <source>
        <dbReference type="ARBA" id="ARBA00022884"/>
    </source>
</evidence>
<evidence type="ECO:0000256" key="9">
    <source>
        <dbReference type="ARBA" id="ARBA00022691"/>
    </source>
</evidence>
<dbReference type="PRINTS" id="PR02008">
    <property type="entry name" value="RCMTFAMILY"/>
</dbReference>
<dbReference type="FunFam" id="3.40.50.150:FF:000022">
    <property type="entry name" value="Ribosomal RNA small subunit methyltransferase B"/>
    <property type="match status" value="1"/>
</dbReference>
<feature type="binding site" evidence="14">
    <location>
        <position position="284"/>
    </location>
    <ligand>
        <name>S-adenosyl-L-methionine</name>
        <dbReference type="ChEBI" id="CHEBI:59789"/>
    </ligand>
</feature>
<keyword evidence="7 14" id="KW-0489">Methyltransferase</keyword>
<comment type="catalytic activity">
    <reaction evidence="13">
        <text>cytidine(967) in 16S rRNA + S-adenosyl-L-methionine = 5-methylcytidine(967) in 16S rRNA + S-adenosyl-L-homocysteine + H(+)</text>
        <dbReference type="Rhea" id="RHEA:42748"/>
        <dbReference type="Rhea" id="RHEA-COMP:10219"/>
        <dbReference type="Rhea" id="RHEA-COMP:10220"/>
        <dbReference type="ChEBI" id="CHEBI:15378"/>
        <dbReference type="ChEBI" id="CHEBI:57856"/>
        <dbReference type="ChEBI" id="CHEBI:59789"/>
        <dbReference type="ChEBI" id="CHEBI:74483"/>
        <dbReference type="ChEBI" id="CHEBI:82748"/>
        <dbReference type="EC" id="2.1.1.176"/>
    </reaction>
</comment>
<evidence type="ECO:0000256" key="14">
    <source>
        <dbReference type="PROSITE-ProRule" id="PRU01023"/>
    </source>
</evidence>
<evidence type="ECO:0000256" key="5">
    <source>
        <dbReference type="ARBA" id="ARBA00022490"/>
    </source>
</evidence>
<dbReference type="PROSITE" id="PS51686">
    <property type="entry name" value="SAM_MT_RSMB_NOP"/>
    <property type="match status" value="1"/>
</dbReference>
<dbReference type="PROSITE" id="PS01153">
    <property type="entry name" value="NOL1_NOP2_SUN"/>
    <property type="match status" value="1"/>
</dbReference>
<dbReference type="RefSeq" id="WP_139325739.1">
    <property type="nucleotide sequence ID" value="NZ_FTOH01000002.1"/>
</dbReference>
<dbReference type="Gene3D" id="3.30.70.1170">
    <property type="entry name" value="Sun protein, domain 3"/>
    <property type="match status" value="1"/>
</dbReference>
<feature type="binding site" evidence="14">
    <location>
        <position position="310"/>
    </location>
    <ligand>
        <name>S-adenosyl-L-methionine</name>
        <dbReference type="ChEBI" id="CHEBI:59789"/>
    </ligand>
</feature>
<feature type="binding site" evidence="14">
    <location>
        <begin position="262"/>
        <end position="268"/>
    </location>
    <ligand>
        <name>S-adenosyl-L-methionine</name>
        <dbReference type="ChEBI" id="CHEBI:59789"/>
    </ligand>
</feature>
<protein>
    <recommendedName>
        <fullName evidence="4">16S rRNA (cytosine(967)-C(5))-methyltransferase</fullName>
        <ecNumber evidence="4">2.1.1.176</ecNumber>
    </recommendedName>
    <alternativeName>
        <fullName evidence="11">16S rRNA m5C967 methyltransferase</fullName>
    </alternativeName>
    <alternativeName>
        <fullName evidence="12">rRNA (cytosine-C(5)-)-methyltransferase RsmB</fullName>
    </alternativeName>
</protein>
<keyword evidence="17" id="KW-1185">Reference proteome</keyword>
<sequence length="450" mass="49918">MQNLYGRGKASAITPRHAATLAVAAVMSGQSLNQAIPSLEDRIEDSERGFFRDLTLGSCRWYFRLNALTKMLLKNPFPEEDQDLHALMIVGLYQLVIQGKAPHAAVHATVDVCEEMGKGYAKPVINACLRRYGREYEGLLPPLEDNPVTATSHPKWLVKMLTKAWPEQWPQILEANNERGPLCLRVNQRHVSRDEYLGRLQEAGIEATAGEHSRSAIYLEASCDVTTLPGFADGDVSVQDEAAQLAAQILAPADGECVLDACAAPGGKSAHLLESAEIRLMAVDADEARLERVHENLERLRLSADIARVDMCSDESWWEDYCGDEPGFDAILLDVPCSATGVIRRHPDIRMLRRREDIAQLVAVQADILERAWQMLKPGGRLLYATCSVLPQENSEQIVRFVDVHPDATLVTLDNDWGIACNAGRQLFPTPRGHDGFYYALLHKTADNNC</sequence>
<dbReference type="InterPro" id="IPR035926">
    <property type="entry name" value="NusB-like_sf"/>
</dbReference>
<keyword evidence="9 14" id="KW-0949">S-adenosyl-L-methionine</keyword>
<dbReference type="STRING" id="484498.SAMN05421686_102339"/>
<reference evidence="17" key="1">
    <citation type="submission" date="2017-01" db="EMBL/GenBank/DDBJ databases">
        <authorList>
            <person name="Varghese N."/>
            <person name="Submissions S."/>
        </authorList>
    </citation>
    <scope>NUCLEOTIDE SEQUENCE [LARGE SCALE GENOMIC DNA]</scope>
    <source>
        <strain evidence="17">DSM 24913</strain>
    </source>
</reference>
<dbReference type="GO" id="GO:0003723">
    <property type="term" value="F:RNA binding"/>
    <property type="evidence" value="ECO:0007669"/>
    <property type="project" value="UniProtKB-UniRule"/>
</dbReference>
<dbReference type="InterPro" id="IPR029063">
    <property type="entry name" value="SAM-dependent_MTases_sf"/>
</dbReference>
<dbReference type="FunFam" id="3.30.70.1170:FF:000002">
    <property type="entry name" value="Ribosomal RNA small subunit methyltransferase B"/>
    <property type="match status" value="1"/>
</dbReference>
<dbReference type="NCBIfam" id="TIGR00563">
    <property type="entry name" value="rsmB"/>
    <property type="match status" value="1"/>
</dbReference>
<evidence type="ECO:0000256" key="13">
    <source>
        <dbReference type="ARBA" id="ARBA00047283"/>
    </source>
</evidence>
<feature type="active site" description="Nucleophile" evidence="14">
    <location>
        <position position="387"/>
    </location>
</feature>
<evidence type="ECO:0000313" key="17">
    <source>
        <dbReference type="Proteomes" id="UP000185639"/>
    </source>
</evidence>
<dbReference type="InterPro" id="IPR018314">
    <property type="entry name" value="RsmB/NOL1/NOP2-like_CS"/>
</dbReference>
<dbReference type="AlphaFoldDB" id="A0A1N7K679"/>
<dbReference type="GO" id="GO:0005829">
    <property type="term" value="C:cytosol"/>
    <property type="evidence" value="ECO:0007669"/>
    <property type="project" value="TreeGrafter"/>
</dbReference>
<keyword evidence="5" id="KW-0963">Cytoplasm</keyword>
<evidence type="ECO:0000256" key="11">
    <source>
        <dbReference type="ARBA" id="ARBA00030399"/>
    </source>
</evidence>
<evidence type="ECO:0000256" key="2">
    <source>
        <dbReference type="ARBA" id="ARBA00004496"/>
    </source>
</evidence>
<evidence type="ECO:0000313" key="16">
    <source>
        <dbReference type="EMBL" id="SIS56944.1"/>
    </source>
</evidence>
<evidence type="ECO:0000259" key="15">
    <source>
        <dbReference type="PROSITE" id="PS51686"/>
    </source>
</evidence>
<evidence type="ECO:0000256" key="4">
    <source>
        <dbReference type="ARBA" id="ARBA00012140"/>
    </source>
</evidence>
<evidence type="ECO:0000256" key="1">
    <source>
        <dbReference type="ARBA" id="ARBA00002724"/>
    </source>
</evidence>
<dbReference type="Gene3D" id="1.10.940.10">
    <property type="entry name" value="NusB-like"/>
    <property type="match status" value="1"/>
</dbReference>
<keyword evidence="10 14" id="KW-0694">RNA-binding</keyword>
<dbReference type="PANTHER" id="PTHR22807">
    <property type="entry name" value="NOP2 YEAST -RELATED NOL1/NOP2/FMU SUN DOMAIN-CONTAINING"/>
    <property type="match status" value="1"/>
</dbReference>
<accession>A0A1N7K679</accession>
<feature type="domain" description="SAM-dependent MTase RsmB/NOP-type" evidence="15">
    <location>
        <begin position="172"/>
        <end position="445"/>
    </location>
</feature>
<dbReference type="EC" id="2.1.1.176" evidence="4"/>
<evidence type="ECO:0000256" key="3">
    <source>
        <dbReference type="ARBA" id="ARBA00007494"/>
    </source>
</evidence>
<organism evidence="16 17">
    <name type="scientific">Thalassolituus maritimus</name>
    <dbReference type="NCBI Taxonomy" id="484498"/>
    <lineage>
        <taxon>Bacteria</taxon>
        <taxon>Pseudomonadati</taxon>
        <taxon>Pseudomonadota</taxon>
        <taxon>Gammaproteobacteria</taxon>
        <taxon>Oceanospirillales</taxon>
        <taxon>Oceanospirillaceae</taxon>
        <taxon>Thalassolituus</taxon>
    </lineage>
</organism>
<dbReference type="Pfam" id="PF22458">
    <property type="entry name" value="RsmF-B_ferredox"/>
    <property type="match status" value="1"/>
</dbReference>
<proteinExistence type="inferred from homology"/>
<dbReference type="GO" id="GO:0070475">
    <property type="term" value="P:rRNA base methylation"/>
    <property type="evidence" value="ECO:0007669"/>
    <property type="project" value="TreeGrafter"/>
</dbReference>
<dbReference type="InterPro" id="IPR004573">
    <property type="entry name" value="rRNA_ssu_MeTfrase_B"/>
</dbReference>
<dbReference type="SUPFAM" id="SSF53335">
    <property type="entry name" value="S-adenosyl-L-methionine-dependent methyltransferases"/>
    <property type="match status" value="1"/>
</dbReference>
<evidence type="ECO:0000256" key="12">
    <source>
        <dbReference type="ARBA" id="ARBA00031088"/>
    </source>
</evidence>
<dbReference type="Gene3D" id="1.10.287.730">
    <property type="entry name" value="Helix hairpin bin"/>
    <property type="match status" value="1"/>
</dbReference>
<dbReference type="Pfam" id="PF01189">
    <property type="entry name" value="Methyltr_RsmB-F"/>
    <property type="match status" value="1"/>
</dbReference>
<dbReference type="PANTHER" id="PTHR22807:SF61">
    <property type="entry name" value="NOL1_NOP2_SUN FAMILY PROTEIN _ ANTITERMINATION NUSB DOMAIN-CONTAINING PROTEIN"/>
    <property type="match status" value="1"/>
</dbReference>
<comment type="subcellular location">
    <subcellularLocation>
        <location evidence="2">Cytoplasm</location>
    </subcellularLocation>
</comment>
<dbReference type="Pfam" id="PF01029">
    <property type="entry name" value="NusB"/>
    <property type="match status" value="1"/>
</dbReference>
<dbReference type="Proteomes" id="UP000185639">
    <property type="component" value="Unassembled WGS sequence"/>
</dbReference>
<keyword evidence="8 14" id="KW-0808">Transferase</keyword>
<keyword evidence="6" id="KW-0698">rRNA processing</keyword>
<evidence type="ECO:0000256" key="7">
    <source>
        <dbReference type="ARBA" id="ARBA00022603"/>
    </source>
</evidence>
<dbReference type="InterPro" id="IPR023267">
    <property type="entry name" value="RCMT"/>
</dbReference>
<dbReference type="InterPro" id="IPR049560">
    <property type="entry name" value="MeTrfase_RsmB-F_NOP2_cat"/>
</dbReference>
<feature type="binding site" evidence="14">
    <location>
        <position position="334"/>
    </location>
    <ligand>
        <name>S-adenosyl-L-methionine</name>
        <dbReference type="ChEBI" id="CHEBI:59789"/>
    </ligand>
</feature>
<name>A0A1N7K679_9GAMM</name>
<dbReference type="OrthoDB" id="9810297at2"/>
<dbReference type="SUPFAM" id="SSF48013">
    <property type="entry name" value="NusB-like"/>
    <property type="match status" value="1"/>
</dbReference>
<gene>
    <name evidence="16" type="ORF">SAMN05421686_102339</name>
</gene>
<dbReference type="NCBIfam" id="NF008149">
    <property type="entry name" value="PRK10901.1"/>
    <property type="match status" value="1"/>
</dbReference>
<dbReference type="GO" id="GO:0009383">
    <property type="term" value="F:rRNA (cytosine-C5-)-methyltransferase activity"/>
    <property type="evidence" value="ECO:0007669"/>
    <property type="project" value="TreeGrafter"/>
</dbReference>
<dbReference type="CDD" id="cd02440">
    <property type="entry name" value="AdoMet_MTases"/>
    <property type="match status" value="1"/>
</dbReference>
<evidence type="ECO:0000256" key="6">
    <source>
        <dbReference type="ARBA" id="ARBA00022552"/>
    </source>
</evidence>
<dbReference type="InterPro" id="IPR006027">
    <property type="entry name" value="NusB_RsmB_TIM44"/>
</dbReference>
<dbReference type="Gene3D" id="3.40.50.150">
    <property type="entry name" value="Vaccinia Virus protein VP39"/>
    <property type="match status" value="1"/>
</dbReference>
<dbReference type="GO" id="GO:0006355">
    <property type="term" value="P:regulation of DNA-templated transcription"/>
    <property type="evidence" value="ECO:0007669"/>
    <property type="project" value="InterPro"/>
</dbReference>
<dbReference type="EMBL" id="FTOH01000002">
    <property type="protein sequence ID" value="SIS56944.1"/>
    <property type="molecule type" value="Genomic_DNA"/>
</dbReference>
<evidence type="ECO:0000256" key="8">
    <source>
        <dbReference type="ARBA" id="ARBA00022679"/>
    </source>
</evidence>
<dbReference type="InterPro" id="IPR001678">
    <property type="entry name" value="MeTrfase_RsmB-F_NOP2_dom"/>
</dbReference>
<dbReference type="InterPro" id="IPR054728">
    <property type="entry name" value="RsmB-like_ferredoxin"/>
</dbReference>